<gene>
    <name evidence="2" type="ORF">EGH21_22865</name>
</gene>
<dbReference type="Proteomes" id="UP001430377">
    <property type="component" value="Unassembled WGS sequence"/>
</dbReference>
<keyword evidence="3" id="KW-1185">Reference proteome</keyword>
<proteinExistence type="predicted"/>
<feature type="domain" description="DDE" evidence="1">
    <location>
        <begin position="81"/>
        <end position="183"/>
    </location>
</feature>
<dbReference type="EMBL" id="RKLR01000021">
    <property type="protein sequence ID" value="MBX0325863.1"/>
    <property type="molecule type" value="Genomic_DNA"/>
</dbReference>
<dbReference type="PANTHER" id="PTHR39967">
    <property type="match status" value="1"/>
</dbReference>
<evidence type="ECO:0000259" key="1">
    <source>
        <dbReference type="Pfam" id="PF13610"/>
    </source>
</evidence>
<protein>
    <submittedName>
        <fullName evidence="2">IS6 family transposase</fullName>
    </submittedName>
</protein>
<dbReference type="InterPro" id="IPR047930">
    <property type="entry name" value="Transpos_IS6"/>
</dbReference>
<dbReference type="NCBIfam" id="NF033587">
    <property type="entry name" value="transpos_IS6"/>
    <property type="match status" value="1"/>
</dbReference>
<name>A0AAW4PXW1_9EURY</name>
<dbReference type="RefSeq" id="WP_220620723.1">
    <property type="nucleotide sequence ID" value="NZ_RKLR01000021.1"/>
</dbReference>
<accession>A0AAW4PXW1</accession>
<dbReference type="InterPro" id="IPR032874">
    <property type="entry name" value="DDE_dom"/>
</dbReference>
<evidence type="ECO:0000313" key="3">
    <source>
        <dbReference type="Proteomes" id="UP001430377"/>
    </source>
</evidence>
<dbReference type="PANTHER" id="PTHR39967:SF1">
    <property type="entry name" value="ISH14-TYPE TRANSPOSASE HSIRS44"/>
    <property type="match status" value="1"/>
</dbReference>
<dbReference type="AlphaFoldDB" id="A0AAW4PXW1"/>
<sequence>MSEIDRLSEDNEWVDLDFVDRERTPEQIIEMGIRLHLAGLSLSNTKQHLERLGVQRSRAAIHNWVQKADLQRTGTRSSNYVTVDETVIQIGTDRYWLYAAVDPTTNEFLHVRLFPNTNSGLTYVFLRELREKHDIGDTTFFIDDAAHLKDALSRLGLQFHIRRHGNRNSVEHIFREVKRRASSFANTFSHVEPSTAESRLESFAVWWNRCQS</sequence>
<reference evidence="2 3" key="1">
    <citation type="submission" date="2021-06" db="EMBL/GenBank/DDBJ databases">
        <title>Halomicroarcula sp. a new haloarchaeum isolated from saline soil.</title>
        <authorList>
            <person name="Duran-Viseras A."/>
            <person name="Sanchez-Porro C."/>
            <person name="Ventosa A."/>
        </authorList>
    </citation>
    <scope>NUCLEOTIDE SEQUENCE [LARGE SCALE GENOMIC DNA]</scope>
    <source>
        <strain evidence="2 3">F13</strain>
    </source>
</reference>
<dbReference type="Pfam" id="PF13610">
    <property type="entry name" value="DDE_Tnp_IS240"/>
    <property type="match status" value="1"/>
</dbReference>
<comment type="caution">
    <text evidence="2">The sequence shown here is derived from an EMBL/GenBank/DDBJ whole genome shotgun (WGS) entry which is preliminary data.</text>
</comment>
<evidence type="ECO:0000313" key="2">
    <source>
        <dbReference type="EMBL" id="MBX0325863.1"/>
    </source>
</evidence>
<organism evidence="2 3">
    <name type="scientific">Haloarcula rubra</name>
    <dbReference type="NCBI Taxonomy" id="2487747"/>
    <lineage>
        <taxon>Archaea</taxon>
        <taxon>Methanobacteriati</taxon>
        <taxon>Methanobacteriota</taxon>
        <taxon>Stenosarchaea group</taxon>
        <taxon>Halobacteria</taxon>
        <taxon>Halobacteriales</taxon>
        <taxon>Haloarculaceae</taxon>
        <taxon>Haloarcula</taxon>
    </lineage>
</organism>